<feature type="transmembrane region" description="Helical" evidence="1">
    <location>
        <begin position="85"/>
        <end position="103"/>
    </location>
</feature>
<evidence type="ECO:0000259" key="2">
    <source>
        <dbReference type="Pfam" id="PF04773"/>
    </source>
</evidence>
<proteinExistence type="predicted"/>
<evidence type="ECO:0000313" key="5">
    <source>
        <dbReference type="Proteomes" id="UP000555103"/>
    </source>
</evidence>
<keyword evidence="5" id="KW-1185">Reference proteome</keyword>
<accession>A0A840CPB7</accession>
<comment type="caution">
    <text evidence="4">The sequence shown here is derived from an EMBL/GenBank/DDBJ whole genome shotgun (WGS) entry which is preliminary data.</text>
</comment>
<dbReference type="Gene3D" id="2.60.120.1440">
    <property type="match status" value="1"/>
</dbReference>
<dbReference type="InterPro" id="IPR012373">
    <property type="entry name" value="Ferrdict_sens_TM"/>
</dbReference>
<dbReference type="RefSeq" id="WP_221232899.1">
    <property type="nucleotide sequence ID" value="NZ_JACIEP010000002.1"/>
</dbReference>
<feature type="domain" description="Protein FecR C-terminal" evidence="3">
    <location>
        <begin position="260"/>
        <end position="328"/>
    </location>
</feature>
<dbReference type="GO" id="GO:0016989">
    <property type="term" value="F:sigma factor antagonist activity"/>
    <property type="evidence" value="ECO:0007669"/>
    <property type="project" value="TreeGrafter"/>
</dbReference>
<gene>
    <name evidence="4" type="ORF">GGR21_000702</name>
</gene>
<name>A0A840CPB7_9BACT</name>
<evidence type="ECO:0000256" key="1">
    <source>
        <dbReference type="SAM" id="Phobius"/>
    </source>
</evidence>
<dbReference type="InterPro" id="IPR006860">
    <property type="entry name" value="FecR"/>
</dbReference>
<dbReference type="Gene3D" id="3.55.50.30">
    <property type="match status" value="1"/>
</dbReference>
<keyword evidence="1" id="KW-1133">Transmembrane helix</keyword>
<protein>
    <submittedName>
        <fullName evidence="4">Ferric-dicitrate binding protein FerR (Iron transport regulator)</fullName>
    </submittedName>
</protein>
<dbReference type="PANTHER" id="PTHR30273">
    <property type="entry name" value="PERIPLASMIC SIGNAL SENSOR AND SIGMA FACTOR ACTIVATOR FECR-RELATED"/>
    <property type="match status" value="1"/>
</dbReference>
<evidence type="ECO:0000313" key="4">
    <source>
        <dbReference type="EMBL" id="MBB4034815.1"/>
    </source>
</evidence>
<dbReference type="Pfam" id="PF04773">
    <property type="entry name" value="FecR"/>
    <property type="match status" value="1"/>
</dbReference>
<keyword evidence="1" id="KW-0472">Membrane</keyword>
<dbReference type="EMBL" id="JACIEP010000002">
    <property type="protein sequence ID" value="MBB4034815.1"/>
    <property type="molecule type" value="Genomic_DNA"/>
</dbReference>
<keyword evidence="1" id="KW-0812">Transmembrane</keyword>
<dbReference type="PANTHER" id="PTHR30273:SF2">
    <property type="entry name" value="PROTEIN FECR"/>
    <property type="match status" value="1"/>
</dbReference>
<dbReference type="PIRSF" id="PIRSF018266">
    <property type="entry name" value="FecR"/>
    <property type="match status" value="1"/>
</dbReference>
<dbReference type="AlphaFoldDB" id="A0A840CPB7"/>
<organism evidence="4 5">
    <name type="scientific">Dysgonomonas hofstadii</name>
    <dbReference type="NCBI Taxonomy" id="637886"/>
    <lineage>
        <taxon>Bacteria</taxon>
        <taxon>Pseudomonadati</taxon>
        <taxon>Bacteroidota</taxon>
        <taxon>Bacteroidia</taxon>
        <taxon>Bacteroidales</taxon>
        <taxon>Dysgonomonadaceae</taxon>
        <taxon>Dysgonomonas</taxon>
    </lineage>
</organism>
<evidence type="ECO:0000259" key="3">
    <source>
        <dbReference type="Pfam" id="PF16344"/>
    </source>
</evidence>
<dbReference type="InterPro" id="IPR032508">
    <property type="entry name" value="FecR_C"/>
</dbReference>
<reference evidence="4 5" key="1">
    <citation type="submission" date="2020-08" db="EMBL/GenBank/DDBJ databases">
        <title>Genomic Encyclopedia of Type Strains, Phase IV (KMG-IV): sequencing the most valuable type-strain genomes for metagenomic binning, comparative biology and taxonomic classification.</title>
        <authorList>
            <person name="Goeker M."/>
        </authorList>
    </citation>
    <scope>NUCLEOTIDE SEQUENCE [LARGE SCALE GENOMIC DNA]</scope>
    <source>
        <strain evidence="4 5">DSM 104969</strain>
    </source>
</reference>
<sequence>MRGKLLKQLDIILKFLDRYEKSNSGDRVKRVLDQWSPDMDDMNVMDEDEKSIEAREKVKLIVFEHVHSDLSPHPLRVLWNNYRKYAAVAAIVLVLGSAIWLSFDQSGNMTHPAFAEIHKNWQTENSERMTINLPDGSTVQINGGSSLEMDETAFNKEKREIWLSGEAFFNIARNPEKPFIVHTGSVQTTVRGTSFNVKAYTELEETVISVREGKVEVSADNQLCGILTANKQLSYDKVSGKAETADADWHEAAGWIGGQIVLNHAGAKELALRIKQYFGMEVIIEDNALEGKQISGVFAPESSIVEMLNTISAVHQIHYDIKEKKVIIIP</sequence>
<dbReference type="Pfam" id="PF16344">
    <property type="entry name" value="FecR_C"/>
    <property type="match status" value="1"/>
</dbReference>
<feature type="domain" description="FecR protein" evidence="2">
    <location>
        <begin position="121"/>
        <end position="216"/>
    </location>
</feature>
<dbReference type="Proteomes" id="UP000555103">
    <property type="component" value="Unassembled WGS sequence"/>
</dbReference>